<evidence type="ECO:0000256" key="1">
    <source>
        <dbReference type="ARBA" id="ARBA00013258"/>
    </source>
</evidence>
<keyword evidence="3 6" id="KW-0808">Transferase</keyword>
<dbReference type="InterPro" id="IPR001227">
    <property type="entry name" value="Ac_transferase_dom_sf"/>
</dbReference>
<dbReference type="Proteomes" id="UP000009284">
    <property type="component" value="Chromosome"/>
</dbReference>
<dbReference type="NCBIfam" id="TIGR00128">
    <property type="entry name" value="fabD"/>
    <property type="match status" value="1"/>
</dbReference>
<evidence type="ECO:0000256" key="6">
    <source>
        <dbReference type="PIRNR" id="PIRNR000446"/>
    </source>
</evidence>
<feature type="active site" evidence="7">
    <location>
        <position position="90"/>
    </location>
</feature>
<dbReference type="InterPro" id="IPR004410">
    <property type="entry name" value="Malonyl_CoA-ACP_transAc_FabD"/>
</dbReference>
<comment type="similarity">
    <text evidence="6">Belongs to the fabD family.</text>
</comment>
<dbReference type="STRING" id="1008459.TASI_0537"/>
<dbReference type="FunFam" id="3.30.70.250:FF:000001">
    <property type="entry name" value="Malonyl CoA-acyl carrier protein transacylase"/>
    <property type="match status" value="1"/>
</dbReference>
<dbReference type="Pfam" id="PF00698">
    <property type="entry name" value="Acyl_transf_1"/>
    <property type="match status" value="1"/>
</dbReference>
<dbReference type="EC" id="2.3.1.39" evidence="1 6"/>
<dbReference type="GO" id="GO:0004314">
    <property type="term" value="F:[acyl-carrier-protein] S-malonyltransferase activity"/>
    <property type="evidence" value="ECO:0007669"/>
    <property type="project" value="UniProtKB-EC"/>
</dbReference>
<dbReference type="PANTHER" id="PTHR42681">
    <property type="entry name" value="MALONYL-COA-ACYL CARRIER PROTEIN TRANSACYLASE, MITOCHONDRIAL"/>
    <property type="match status" value="1"/>
</dbReference>
<evidence type="ECO:0000256" key="2">
    <source>
        <dbReference type="ARBA" id="ARBA00018953"/>
    </source>
</evidence>
<dbReference type="KEGG" id="tas:TASI_0537"/>
<dbReference type="InterPro" id="IPR024925">
    <property type="entry name" value="Malonyl_CoA-ACP_transAc"/>
</dbReference>
<protein>
    <recommendedName>
        <fullName evidence="2 6">Malonyl CoA-acyl carrier protein transacylase</fullName>
        <ecNumber evidence="1 6">2.3.1.39</ecNumber>
    </recommendedName>
</protein>
<dbReference type="RefSeq" id="WP_014111209.1">
    <property type="nucleotide sequence ID" value="NC_016043.1"/>
</dbReference>
<sequence length="311" mass="33338">MKIAIVFPGQGSQAIGMLDSWSDTGVVQEVLKTASEALGQDIATLIHEGPEHDLNLTTNTQPVMLASSYALYKAYVEAGLPLPEVMAGHSLGEYTALAAADVFKLEDAVKIVRVRADSMQAVVPVGAGGMAAIIGLSDEKVVDICRRVSEQSGEIVEAVNFNAPSQVVIAGHKVAVVTACEICKQEGAKRAVVLPVSAPFHSSLLEPAAMKLSEELSKYKLNVPKIPVINNVDVSIKESEKDIVDALVRQAWHPVRWVETMQKMSDLGVTHVIECGPGKVLTNLAKRILPEVEVFTLNTPSDLENLKNVLS</sequence>
<dbReference type="Gene3D" id="3.30.70.250">
    <property type="entry name" value="Malonyl-CoA ACP transacylase, ACP-binding"/>
    <property type="match status" value="1"/>
</dbReference>
<reference key="1">
    <citation type="submission" date="2011-09" db="EMBL/GenBank/DDBJ databases">
        <title>Genomic characterization of the Taylorella genus.</title>
        <authorList>
            <person name="Hebert L."/>
            <person name="Moumen B."/>
            <person name="Pons N."/>
            <person name="Duquesne F."/>
            <person name="Breuil M.-F."/>
            <person name="Goux D."/>
            <person name="Batto J.-M."/>
            <person name="Renault P."/>
            <person name="Laugier C."/>
            <person name="Petry S."/>
        </authorList>
    </citation>
    <scope>NUCLEOTIDE SEQUENCE</scope>
    <source>
        <strain>MCE3</strain>
    </source>
</reference>
<dbReference type="AlphaFoldDB" id="G4QAK2"/>
<keyword evidence="4 6" id="KW-0012">Acyltransferase</keyword>
<dbReference type="SUPFAM" id="SSF55048">
    <property type="entry name" value="Probable ACP-binding domain of malonyl-CoA ACP transacylase"/>
    <property type="match status" value="1"/>
</dbReference>
<dbReference type="SMART" id="SM00827">
    <property type="entry name" value="PKS_AT"/>
    <property type="match status" value="1"/>
</dbReference>
<dbReference type="InterPro" id="IPR016036">
    <property type="entry name" value="Malonyl_transacylase_ACP-bd"/>
</dbReference>
<evidence type="ECO:0000256" key="3">
    <source>
        <dbReference type="ARBA" id="ARBA00022679"/>
    </source>
</evidence>
<dbReference type="OrthoDB" id="9808564at2"/>
<name>G4QAK2_TAYAM</name>
<proteinExistence type="inferred from homology"/>
<evidence type="ECO:0000313" key="9">
    <source>
        <dbReference type="EMBL" id="AEP36312.1"/>
    </source>
</evidence>
<dbReference type="GO" id="GO:0006633">
    <property type="term" value="P:fatty acid biosynthetic process"/>
    <property type="evidence" value="ECO:0007669"/>
    <property type="project" value="TreeGrafter"/>
</dbReference>
<feature type="domain" description="Malonyl-CoA:ACP transacylase (MAT)" evidence="8">
    <location>
        <begin position="6"/>
        <end position="301"/>
    </location>
</feature>
<dbReference type="PANTHER" id="PTHR42681:SF1">
    <property type="entry name" value="MALONYL-COA-ACYL CARRIER PROTEIN TRANSACYLASE, MITOCHONDRIAL"/>
    <property type="match status" value="1"/>
</dbReference>
<keyword evidence="10" id="KW-1185">Reference proteome</keyword>
<dbReference type="Gene3D" id="3.40.366.10">
    <property type="entry name" value="Malonyl-Coenzyme A Acyl Carrier Protein, domain 2"/>
    <property type="match status" value="1"/>
</dbReference>
<comment type="catalytic activity">
    <reaction evidence="5 6">
        <text>holo-[ACP] + malonyl-CoA = malonyl-[ACP] + CoA</text>
        <dbReference type="Rhea" id="RHEA:41792"/>
        <dbReference type="Rhea" id="RHEA-COMP:9623"/>
        <dbReference type="Rhea" id="RHEA-COMP:9685"/>
        <dbReference type="ChEBI" id="CHEBI:57287"/>
        <dbReference type="ChEBI" id="CHEBI:57384"/>
        <dbReference type="ChEBI" id="CHEBI:64479"/>
        <dbReference type="ChEBI" id="CHEBI:78449"/>
        <dbReference type="EC" id="2.3.1.39"/>
    </reaction>
</comment>
<dbReference type="InterPro" id="IPR016035">
    <property type="entry name" value="Acyl_Trfase/lysoPLipase"/>
</dbReference>
<dbReference type="InterPro" id="IPR014043">
    <property type="entry name" value="Acyl_transferase_dom"/>
</dbReference>
<reference evidence="9 10" key="2">
    <citation type="journal article" date="2012" name="PLoS ONE">
        <title>Genomic characterization of the taylorella genus.</title>
        <authorList>
            <person name="Hebert L."/>
            <person name="Moumen B."/>
            <person name="Pons N."/>
            <person name="Duquesne F."/>
            <person name="Breuil M.F."/>
            <person name="Goux D."/>
            <person name="Batto J.M."/>
            <person name="Laugier C."/>
            <person name="Renault P."/>
            <person name="Petry S."/>
        </authorList>
    </citation>
    <scope>NUCLEOTIDE SEQUENCE [LARGE SCALE GENOMIC DNA]</scope>
    <source>
        <strain evidence="9 10">MCE3</strain>
    </source>
</reference>
<accession>G4QAK2</accession>
<dbReference type="InterPro" id="IPR050858">
    <property type="entry name" value="Mal-CoA-ACP_Trans/PKS_FabD"/>
</dbReference>
<dbReference type="EMBL" id="CP003059">
    <property type="protein sequence ID" value="AEP36312.1"/>
    <property type="molecule type" value="Genomic_DNA"/>
</dbReference>
<evidence type="ECO:0000256" key="5">
    <source>
        <dbReference type="ARBA" id="ARBA00048462"/>
    </source>
</evidence>
<evidence type="ECO:0000256" key="4">
    <source>
        <dbReference type="ARBA" id="ARBA00023315"/>
    </source>
</evidence>
<feature type="active site" evidence="7">
    <location>
        <position position="201"/>
    </location>
</feature>
<dbReference type="PIRSF" id="PIRSF000446">
    <property type="entry name" value="Mct"/>
    <property type="match status" value="1"/>
</dbReference>
<dbReference type="HOGENOM" id="CLU_030558_0_0_4"/>
<gene>
    <name evidence="9" type="ordered locus">TASI_0537</name>
</gene>
<evidence type="ECO:0000313" key="10">
    <source>
        <dbReference type="Proteomes" id="UP000009284"/>
    </source>
</evidence>
<dbReference type="eggNOG" id="COG0331">
    <property type="taxonomic scope" value="Bacteria"/>
</dbReference>
<organism evidence="9 10">
    <name type="scientific">Taylorella asinigenitalis (strain MCE3)</name>
    <dbReference type="NCBI Taxonomy" id="1008459"/>
    <lineage>
        <taxon>Bacteria</taxon>
        <taxon>Pseudomonadati</taxon>
        <taxon>Pseudomonadota</taxon>
        <taxon>Betaproteobacteria</taxon>
        <taxon>Burkholderiales</taxon>
        <taxon>Alcaligenaceae</taxon>
        <taxon>Taylorella</taxon>
    </lineage>
</organism>
<evidence type="ECO:0000256" key="7">
    <source>
        <dbReference type="PIRSR" id="PIRSR000446-1"/>
    </source>
</evidence>
<dbReference type="GO" id="GO:0005829">
    <property type="term" value="C:cytosol"/>
    <property type="evidence" value="ECO:0007669"/>
    <property type="project" value="TreeGrafter"/>
</dbReference>
<dbReference type="SUPFAM" id="SSF52151">
    <property type="entry name" value="FabD/lysophospholipase-like"/>
    <property type="match status" value="1"/>
</dbReference>
<evidence type="ECO:0000259" key="8">
    <source>
        <dbReference type="SMART" id="SM00827"/>
    </source>
</evidence>